<feature type="binding site" evidence="6">
    <location>
        <position position="50"/>
    </location>
    <ligand>
        <name>GTP</name>
        <dbReference type="ChEBI" id="CHEBI:37565"/>
    </ligand>
</feature>
<keyword evidence="3 6" id="KW-0418">Kinase</keyword>
<feature type="binding site" evidence="6">
    <location>
        <position position="49"/>
    </location>
    <ligand>
        <name>GTP</name>
        <dbReference type="ChEBI" id="CHEBI:37565"/>
    </ligand>
</feature>
<comment type="function">
    <text evidence="6">Catalyzes the GTP-dependent phosphorylation of the 3'-hydroxyl group of dephosphocoenzyme A to form coenzyme A (CoA).</text>
</comment>
<dbReference type="Proteomes" id="UP000000391">
    <property type="component" value="Chromosome"/>
</dbReference>
<dbReference type="GeneID" id="9346192"/>
<feature type="coiled-coil region" evidence="7">
    <location>
        <begin position="156"/>
        <end position="193"/>
    </location>
</feature>
<dbReference type="EMBL" id="CP002069">
    <property type="protein sequence ID" value="ADI73481.1"/>
    <property type="molecule type" value="Genomic_DNA"/>
</dbReference>
<comment type="caution">
    <text evidence="6">Lacks conserved residue(s) required for the propagation of feature annotation.</text>
</comment>
<dbReference type="PANTHER" id="PTHR40732:SF1">
    <property type="entry name" value="GTP-DEPENDENT DEPHOSPHO-COA KINASE"/>
    <property type="match status" value="1"/>
</dbReference>
<dbReference type="PIRSF" id="PIRSF006533">
    <property type="entry name" value="UCP006533"/>
    <property type="match status" value="1"/>
</dbReference>
<feature type="binding site" evidence="6">
    <location>
        <position position="124"/>
    </location>
    <ligand>
        <name>GTP</name>
        <dbReference type="ChEBI" id="CHEBI:37565"/>
    </ligand>
</feature>
<keyword evidence="9" id="KW-1185">Reference proteome</keyword>
<dbReference type="HOGENOM" id="CLU_120795_1_0_2"/>
<organism evidence="8 9">
    <name type="scientific">Methanohalobium evestigatum (strain ATCC BAA-1072 / DSM 3721 / NBRC 107634 / OCM 161 / Z-7303)</name>
    <dbReference type="NCBI Taxonomy" id="644295"/>
    <lineage>
        <taxon>Archaea</taxon>
        <taxon>Methanobacteriati</taxon>
        <taxon>Methanobacteriota</taxon>
        <taxon>Stenosarchaea group</taxon>
        <taxon>Methanomicrobia</taxon>
        <taxon>Methanosarcinales</taxon>
        <taxon>Methanosarcinaceae</taxon>
        <taxon>Methanohalobium</taxon>
    </lineage>
</organism>
<dbReference type="PANTHER" id="PTHR40732">
    <property type="entry name" value="UPF0218 PROTEIN TK1697"/>
    <property type="match status" value="1"/>
</dbReference>
<name>D7E8D9_METEZ</name>
<comment type="similarity">
    <text evidence="6">Belongs to the GTP-dependent DPCK family.</text>
</comment>
<dbReference type="OrthoDB" id="15447at2157"/>
<evidence type="ECO:0000256" key="1">
    <source>
        <dbReference type="ARBA" id="ARBA00022679"/>
    </source>
</evidence>
<evidence type="ECO:0000313" key="8">
    <source>
        <dbReference type="EMBL" id="ADI73481.1"/>
    </source>
</evidence>
<sequence>MGSQIILPEKFRPTLRKYFGELFLGTGNDTIKKMEQQLKNSTKLISVGDVTTFHLIESGIIPDVYLIDNRTNRKPTPDRVDKNHRFTQVTVDNPSGTITEDLVNNIENAVLSDKNVRIFVNGEEDLAALPAILLAPINSIVLYGQPGEGVVLVEITESKKEEIRDLMNNIIEFQNTNNSLNKLRRKLNGNKNK</sequence>
<dbReference type="GO" id="GO:0015937">
    <property type="term" value="P:coenzyme A biosynthetic process"/>
    <property type="evidence" value="ECO:0007669"/>
    <property type="project" value="UniProtKB-UniRule"/>
</dbReference>
<dbReference type="InterPro" id="IPR007164">
    <property type="entry name" value="GTP-dep_dephospho-CoA_kin"/>
</dbReference>
<feature type="binding site" evidence="6">
    <location>
        <position position="68"/>
    </location>
    <ligand>
        <name>GTP</name>
        <dbReference type="ChEBI" id="CHEBI:37565"/>
    </ligand>
</feature>
<dbReference type="HAMAP" id="MF_00590">
    <property type="entry name" value="Dephospho_CoA_kinase_GTP_dep"/>
    <property type="match status" value="1"/>
</dbReference>
<evidence type="ECO:0000256" key="2">
    <source>
        <dbReference type="ARBA" id="ARBA00022741"/>
    </source>
</evidence>
<protein>
    <recommendedName>
        <fullName evidence="6">GTP-dependent dephospho-CoA kinase</fullName>
        <ecNumber evidence="6">2.7.1.237</ecNumber>
    </recommendedName>
    <alternativeName>
        <fullName evidence="6">Dephospho-coenzyme A kinase</fullName>
        <shortName evidence="6">DPCK</shortName>
    </alternativeName>
</protein>
<evidence type="ECO:0000256" key="4">
    <source>
        <dbReference type="ARBA" id="ARBA00022993"/>
    </source>
</evidence>
<dbReference type="KEGG" id="mev:Metev_0570"/>
<keyword evidence="4 6" id="KW-0173">Coenzyme A biosynthesis</keyword>
<evidence type="ECO:0000256" key="3">
    <source>
        <dbReference type="ARBA" id="ARBA00022777"/>
    </source>
</evidence>
<keyword evidence="2 6" id="KW-0547">Nucleotide-binding</keyword>
<comment type="pathway">
    <text evidence="6">Cofactor biosynthesis; coenzyme A biosynthesis.</text>
</comment>
<evidence type="ECO:0000256" key="6">
    <source>
        <dbReference type="HAMAP-Rule" id="MF_00590"/>
    </source>
</evidence>
<dbReference type="RefSeq" id="WP_013194049.1">
    <property type="nucleotide sequence ID" value="NC_014253.1"/>
</dbReference>
<dbReference type="EC" id="2.7.1.237" evidence="6"/>
<accession>D7E8D9</accession>
<keyword evidence="5 6" id="KW-0342">GTP-binding</keyword>
<evidence type="ECO:0000256" key="7">
    <source>
        <dbReference type="SAM" id="Coils"/>
    </source>
</evidence>
<comment type="catalytic activity">
    <reaction evidence="6">
        <text>3'-dephospho-CoA + GTP = GDP + CoA + H(+)</text>
        <dbReference type="Rhea" id="RHEA:61156"/>
        <dbReference type="ChEBI" id="CHEBI:15378"/>
        <dbReference type="ChEBI" id="CHEBI:37565"/>
        <dbReference type="ChEBI" id="CHEBI:57287"/>
        <dbReference type="ChEBI" id="CHEBI:57328"/>
        <dbReference type="ChEBI" id="CHEBI:58189"/>
        <dbReference type="EC" id="2.7.1.237"/>
    </reaction>
</comment>
<proteinExistence type="inferred from homology"/>
<evidence type="ECO:0000256" key="5">
    <source>
        <dbReference type="ARBA" id="ARBA00023134"/>
    </source>
</evidence>
<dbReference type="AlphaFoldDB" id="D7E8D9"/>
<dbReference type="Pfam" id="PF04019">
    <property type="entry name" value="DUF359"/>
    <property type="match status" value="1"/>
</dbReference>
<dbReference type="GO" id="GO:0005525">
    <property type="term" value="F:GTP binding"/>
    <property type="evidence" value="ECO:0007669"/>
    <property type="project" value="UniProtKB-UniRule"/>
</dbReference>
<gene>
    <name evidence="8" type="ordered locus">Metev_0570</name>
</gene>
<reference evidence="8 9" key="1">
    <citation type="submission" date="2010-06" db="EMBL/GenBank/DDBJ databases">
        <title>Complete sequence chromosome of Methanohalobium evestigatum Z-7303.</title>
        <authorList>
            <consortium name="US DOE Joint Genome Institute"/>
            <person name="Lucas S."/>
            <person name="Copeland A."/>
            <person name="Lapidus A."/>
            <person name="Cheng J.-F."/>
            <person name="Bruce D."/>
            <person name="Goodwin L."/>
            <person name="Pitluck S."/>
            <person name="Saunders E."/>
            <person name="Detter J.C."/>
            <person name="Han C."/>
            <person name="Tapia R."/>
            <person name="Land M."/>
            <person name="Hauser L."/>
            <person name="Kyrpides N."/>
            <person name="Mikhailova N."/>
            <person name="Sieprawska-Lupa M."/>
            <person name="Whitman W.B."/>
            <person name="Anderson I."/>
            <person name="Woyke T."/>
        </authorList>
    </citation>
    <scope>NUCLEOTIDE SEQUENCE [LARGE SCALE GENOMIC DNA]</scope>
    <source>
        <strain evidence="9">ATCC BAA-1072 / DSM 3721 / NBRC 107634 / OCM 161 / Z-7303</strain>
    </source>
</reference>
<dbReference type="UniPathway" id="UPA00241"/>
<keyword evidence="1 6" id="KW-0808">Transferase</keyword>
<dbReference type="STRING" id="644295.Metev_0570"/>
<dbReference type="GO" id="GO:0016301">
    <property type="term" value="F:kinase activity"/>
    <property type="evidence" value="ECO:0007669"/>
    <property type="project" value="UniProtKB-UniRule"/>
</dbReference>
<keyword evidence="7" id="KW-0175">Coiled coil</keyword>
<evidence type="ECO:0000313" key="9">
    <source>
        <dbReference type="Proteomes" id="UP000000391"/>
    </source>
</evidence>